<dbReference type="AlphaFoldDB" id="A0AAE9Y4N1"/>
<feature type="region of interest" description="Disordered" evidence="1">
    <location>
        <begin position="158"/>
        <end position="180"/>
    </location>
</feature>
<reference evidence="4" key="1">
    <citation type="submission" date="2023-01" db="EMBL/GenBank/DDBJ databases">
        <title>The diversity of Class Acidimicrobiia in South China Sea sediment environments and the proposal of Iamia marina sp. nov., a novel species of the genus Iamia.</title>
        <authorList>
            <person name="He Y."/>
            <person name="Tian X."/>
        </authorList>
    </citation>
    <scope>NUCLEOTIDE SEQUENCE</scope>
    <source>
        <strain evidence="4">DSM 19957</strain>
    </source>
</reference>
<keyword evidence="5" id="KW-1185">Reference proteome</keyword>
<feature type="domain" description="ChsH2 C-terminal OB-fold" evidence="2">
    <location>
        <begin position="74"/>
        <end position="140"/>
    </location>
</feature>
<dbReference type="RefSeq" id="WP_272735660.1">
    <property type="nucleotide sequence ID" value="NZ_CP116942.1"/>
</dbReference>
<organism evidence="4 5">
    <name type="scientific">Iamia majanohamensis</name>
    <dbReference type="NCBI Taxonomy" id="467976"/>
    <lineage>
        <taxon>Bacteria</taxon>
        <taxon>Bacillati</taxon>
        <taxon>Actinomycetota</taxon>
        <taxon>Acidimicrobiia</taxon>
        <taxon>Acidimicrobiales</taxon>
        <taxon>Iamiaceae</taxon>
        <taxon>Iamia</taxon>
    </lineage>
</organism>
<evidence type="ECO:0000313" key="4">
    <source>
        <dbReference type="EMBL" id="WCO66135.1"/>
    </source>
</evidence>
<dbReference type="InterPro" id="IPR012340">
    <property type="entry name" value="NA-bd_OB-fold"/>
</dbReference>
<evidence type="ECO:0000259" key="2">
    <source>
        <dbReference type="Pfam" id="PF01796"/>
    </source>
</evidence>
<evidence type="ECO:0000313" key="5">
    <source>
        <dbReference type="Proteomes" id="UP001216390"/>
    </source>
</evidence>
<dbReference type="Proteomes" id="UP001216390">
    <property type="component" value="Chromosome"/>
</dbReference>
<evidence type="ECO:0000259" key="3">
    <source>
        <dbReference type="Pfam" id="PF12172"/>
    </source>
</evidence>
<dbReference type="KEGG" id="ima:PO878_16665"/>
<dbReference type="Gene3D" id="6.10.30.10">
    <property type="match status" value="1"/>
</dbReference>
<protein>
    <submittedName>
        <fullName evidence="4">Zn-ribbon domain-containing OB-fold protein</fullName>
    </submittedName>
</protein>
<dbReference type="PANTHER" id="PTHR34075:SF5">
    <property type="entry name" value="BLR3430 PROTEIN"/>
    <property type="match status" value="1"/>
</dbReference>
<dbReference type="Pfam" id="PF12172">
    <property type="entry name" value="zf-ChsH2"/>
    <property type="match status" value="1"/>
</dbReference>
<name>A0AAE9Y4N1_9ACTN</name>
<dbReference type="Pfam" id="PF01796">
    <property type="entry name" value="OB_ChsH2_C"/>
    <property type="match status" value="1"/>
</dbReference>
<accession>A0AAE9Y4N1</accession>
<proteinExistence type="predicted"/>
<dbReference type="SUPFAM" id="SSF50249">
    <property type="entry name" value="Nucleic acid-binding proteins"/>
    <property type="match status" value="1"/>
</dbReference>
<dbReference type="InterPro" id="IPR002878">
    <property type="entry name" value="ChsH2_C"/>
</dbReference>
<gene>
    <name evidence="4" type="ORF">PO878_16665</name>
</gene>
<feature type="domain" description="ChsH2 rubredoxin-like zinc ribbon" evidence="3">
    <location>
        <begin position="36"/>
        <end position="65"/>
    </location>
</feature>
<evidence type="ECO:0000256" key="1">
    <source>
        <dbReference type="SAM" id="MobiDB-lite"/>
    </source>
</evidence>
<dbReference type="InterPro" id="IPR052513">
    <property type="entry name" value="Thioester_dehydratase-like"/>
</dbReference>
<dbReference type="InterPro" id="IPR022002">
    <property type="entry name" value="ChsH2_Znr"/>
</dbReference>
<sequence>MTPDTETDEGDVRFVRQLIGLDYAVRTNPVARAFGEALAEGRITGHRCPSCGLVYVPPKGFCPICTVPTGSEHEVAIADRGIVTSWTVLTPIQYAGQEEREDYALASLLLEGADGTVGQQRLVEVALDEIRMGLRVEAVWAPEGEREPDDRGYGLGTAITGWRPTGEPDAPADAYREHVL</sequence>
<dbReference type="EMBL" id="CP116942">
    <property type="protein sequence ID" value="WCO66135.1"/>
    <property type="molecule type" value="Genomic_DNA"/>
</dbReference>
<dbReference type="PANTHER" id="PTHR34075">
    <property type="entry name" value="BLR3430 PROTEIN"/>
    <property type="match status" value="1"/>
</dbReference>